<dbReference type="PANTHER" id="PTHR40036:SF1">
    <property type="entry name" value="MACROCIN O-METHYLTRANSFERASE"/>
    <property type="match status" value="1"/>
</dbReference>
<dbReference type="GO" id="GO:0032259">
    <property type="term" value="P:methylation"/>
    <property type="evidence" value="ECO:0007669"/>
    <property type="project" value="UniProtKB-KW"/>
</dbReference>
<reference evidence="1 2" key="1">
    <citation type="submission" date="2017-01" db="EMBL/GenBank/DDBJ databases">
        <authorList>
            <person name="Mah S.A."/>
            <person name="Swanson W.J."/>
            <person name="Moy G.W."/>
            <person name="Vacquier V.D."/>
        </authorList>
    </citation>
    <scope>NUCLEOTIDE SEQUENCE [LARGE SCALE GENOMIC DNA]</scope>
    <source>
        <strain evidence="1 2">DSM 11589</strain>
    </source>
</reference>
<dbReference type="EMBL" id="FTOA01000004">
    <property type="protein sequence ID" value="SIS88244.1"/>
    <property type="molecule type" value="Genomic_DNA"/>
</dbReference>
<dbReference type="STRING" id="80876.SAMN05421779_104273"/>
<keyword evidence="1" id="KW-0808">Transferase</keyword>
<organism evidence="1 2">
    <name type="scientific">Insolitispirillum peregrinum</name>
    <dbReference type="NCBI Taxonomy" id="80876"/>
    <lineage>
        <taxon>Bacteria</taxon>
        <taxon>Pseudomonadati</taxon>
        <taxon>Pseudomonadota</taxon>
        <taxon>Alphaproteobacteria</taxon>
        <taxon>Rhodospirillales</taxon>
        <taxon>Novispirillaceae</taxon>
        <taxon>Insolitispirillum</taxon>
    </lineage>
</organism>
<dbReference type="InterPro" id="IPR008884">
    <property type="entry name" value="TylF_MeTrfase"/>
</dbReference>
<protein>
    <submittedName>
        <fullName evidence="1">Macrocin-O-methyltransferase (TylF)</fullName>
    </submittedName>
</protein>
<proteinExistence type="predicted"/>
<dbReference type="OrthoDB" id="9811332at2"/>
<dbReference type="GO" id="GO:0008168">
    <property type="term" value="F:methyltransferase activity"/>
    <property type="evidence" value="ECO:0007669"/>
    <property type="project" value="UniProtKB-KW"/>
</dbReference>
<dbReference type="InterPro" id="IPR029063">
    <property type="entry name" value="SAM-dependent_MTases_sf"/>
</dbReference>
<evidence type="ECO:0000313" key="2">
    <source>
        <dbReference type="Proteomes" id="UP000185678"/>
    </source>
</evidence>
<dbReference type="RefSeq" id="WP_076400707.1">
    <property type="nucleotide sequence ID" value="NZ_FTOA01000004.1"/>
</dbReference>
<keyword evidence="2" id="KW-1185">Reference proteome</keyword>
<evidence type="ECO:0000313" key="1">
    <source>
        <dbReference type="EMBL" id="SIS88244.1"/>
    </source>
</evidence>
<dbReference type="Gene3D" id="3.40.50.150">
    <property type="entry name" value="Vaccinia Virus protein VP39"/>
    <property type="match status" value="1"/>
</dbReference>
<dbReference type="PANTHER" id="PTHR40036">
    <property type="entry name" value="MACROCIN O-METHYLTRANSFERASE"/>
    <property type="match status" value="1"/>
</dbReference>
<name>A0A1N7MQ40_9PROT</name>
<gene>
    <name evidence="1" type="ORF">SAMN05421779_104273</name>
</gene>
<keyword evidence="1" id="KW-0489">Methyltransferase</keyword>
<dbReference type="Pfam" id="PF05711">
    <property type="entry name" value="TylF"/>
    <property type="match status" value="1"/>
</dbReference>
<accession>A0A1N7MQ40</accession>
<dbReference type="Proteomes" id="UP000185678">
    <property type="component" value="Unassembled WGS sequence"/>
</dbReference>
<sequence>MLHHLKDTLKIRYRQWRIAASLQRNDALGALHRAWGYVHATQLSGDYYEFGVYQGASLFNSWLSWRFFRNRLERSDSLPFERTGTVAEFLRHRPVFYAFDTYCGMPDNAEGEDTLATGSFQTSLELVRRRCAIAGLTEPTARFIPGLFAETADQIGAAPAAVVHIDCDLYASAVDALRVIRPRLVQGTVLLMDDYNLFRASNAHGERRALREFTESTGITVEPWFAYGPASQAFFCHL</sequence>
<dbReference type="AlphaFoldDB" id="A0A1N7MQ40"/>